<organism evidence="1 2">
    <name type="scientific">Roseivirga ehrenbergii (strain DSM 102268 / JCM 13514 / KCTC 12282 / NCIMB 14502 / KMM 6017)</name>
    <dbReference type="NCBI Taxonomy" id="279360"/>
    <lineage>
        <taxon>Bacteria</taxon>
        <taxon>Pseudomonadati</taxon>
        <taxon>Bacteroidota</taxon>
        <taxon>Cytophagia</taxon>
        <taxon>Cytophagales</taxon>
        <taxon>Roseivirgaceae</taxon>
        <taxon>Roseivirga</taxon>
    </lineage>
</organism>
<name>A0A150XQR2_ROSEK</name>
<proteinExistence type="predicted"/>
<dbReference type="Gene3D" id="3.40.50.11350">
    <property type="match status" value="1"/>
</dbReference>
<sequence length="389" mass="44915">MNTHSGIPEEFKGVYILKMNLNGAGFGAVVLQTLNQIRYCERNSLLPVVNYDQSCEGHFFDKSYGENTWTQYFEALVPPYDFPTIMRYCNGQEYSISVAELQSLEDKEVIQMCEHHEDSIYTFTFADWRLNPPEDLNAWYNKQREKGRETFSKYIRVKPSILSRINEFWDVHLAGHQVLGVHVRGTDLMYAPPVSPAEYFEHIDQWIKSRKHPKLFVATDQTQYLSTFQSRYGDLVVAYDSSRSVDEVVPFNLEGITPYKKGEDVLFDMCLLSKTDFLIKGTSAVSELALYMNPKLECLDLSISKRFAFGQDYGKGWNGGLLKDTKPAWLLLKNTDLSSIEGSARTQTPWQEFLYKFRPLYSPPIIFFKRVKNAVLRRLGLKKTVSINN</sequence>
<dbReference type="AlphaFoldDB" id="A0A150XQR2"/>
<dbReference type="RefSeq" id="WP_062589222.1">
    <property type="nucleotide sequence ID" value="NZ_LQZQ01000003.1"/>
</dbReference>
<dbReference type="EMBL" id="LQZQ01000003">
    <property type="protein sequence ID" value="KYG81034.1"/>
    <property type="molecule type" value="Genomic_DNA"/>
</dbReference>
<dbReference type="STRING" id="279360.MB14_14740"/>
<dbReference type="OrthoDB" id="7405520at2"/>
<accession>A0A150XQR2</accession>
<evidence type="ECO:0000313" key="2">
    <source>
        <dbReference type="Proteomes" id="UP000075583"/>
    </source>
</evidence>
<dbReference type="Proteomes" id="UP000075583">
    <property type="component" value="Unassembled WGS sequence"/>
</dbReference>
<evidence type="ECO:0000313" key="1">
    <source>
        <dbReference type="EMBL" id="KYG81034.1"/>
    </source>
</evidence>
<reference evidence="1" key="1">
    <citation type="submission" date="2016-01" db="EMBL/GenBank/DDBJ databases">
        <title>Genome sequencing of Roseivirga ehrenbergii KMM 6017.</title>
        <authorList>
            <person name="Selvaratnam C."/>
            <person name="Thevarajoo S."/>
            <person name="Goh K.M."/>
            <person name="Ee R."/>
            <person name="Chan K.-G."/>
            <person name="Chong C.S."/>
        </authorList>
    </citation>
    <scope>NUCLEOTIDE SEQUENCE [LARGE SCALE GENOMIC DNA]</scope>
    <source>
        <strain evidence="1">KMM 6017</strain>
    </source>
</reference>
<keyword evidence="2" id="KW-1185">Reference proteome</keyword>
<comment type="caution">
    <text evidence="1">The sequence shown here is derived from an EMBL/GenBank/DDBJ whole genome shotgun (WGS) entry which is preliminary data.</text>
</comment>
<protein>
    <submittedName>
        <fullName evidence="1">Uncharacterized protein</fullName>
    </submittedName>
</protein>
<gene>
    <name evidence="1" type="ORF">MB14_14740</name>
</gene>